<gene>
    <name evidence="3" type="ORF">ECC02_007050</name>
</gene>
<evidence type="ECO:0000313" key="4">
    <source>
        <dbReference type="Proteomes" id="UP000583944"/>
    </source>
</evidence>
<dbReference type="EMBL" id="JABDHM010000060">
    <property type="protein sequence ID" value="KAF5219931.1"/>
    <property type="molecule type" value="Genomic_DNA"/>
</dbReference>
<evidence type="ECO:0000256" key="1">
    <source>
        <dbReference type="SAM" id="Coils"/>
    </source>
</evidence>
<feature type="region of interest" description="Disordered" evidence="2">
    <location>
        <begin position="83"/>
        <end position="106"/>
    </location>
</feature>
<dbReference type="AlphaFoldDB" id="A0A7J6XZI3"/>
<organism evidence="3 4">
    <name type="scientific">Trypanosoma cruzi</name>
    <dbReference type="NCBI Taxonomy" id="5693"/>
    <lineage>
        <taxon>Eukaryota</taxon>
        <taxon>Discoba</taxon>
        <taxon>Euglenozoa</taxon>
        <taxon>Kinetoplastea</taxon>
        <taxon>Metakinetoplastina</taxon>
        <taxon>Trypanosomatida</taxon>
        <taxon>Trypanosomatidae</taxon>
        <taxon>Trypanosoma</taxon>
        <taxon>Schizotrypanum</taxon>
    </lineage>
</organism>
<reference evidence="3 4" key="1">
    <citation type="journal article" date="2019" name="Genome Biol. Evol.">
        <title>Nanopore Sequencing Significantly Improves Genome Assembly of the Protozoan Parasite Trypanosoma cruzi.</title>
        <authorList>
            <person name="Diaz-Viraque F."/>
            <person name="Pita S."/>
            <person name="Greif G."/>
            <person name="de Souza R.C.M."/>
            <person name="Iraola G."/>
            <person name="Robello C."/>
        </authorList>
    </citation>
    <scope>NUCLEOTIDE SEQUENCE [LARGE SCALE GENOMIC DNA]</scope>
    <source>
        <strain evidence="3 4">Berenice</strain>
    </source>
</reference>
<feature type="coiled-coil region" evidence="1">
    <location>
        <begin position="127"/>
        <end position="275"/>
    </location>
</feature>
<name>A0A7J6XZI3_TRYCR</name>
<feature type="compositionally biased region" description="Polar residues" evidence="2">
    <location>
        <begin position="1132"/>
        <end position="1143"/>
    </location>
</feature>
<protein>
    <submittedName>
        <fullName evidence="3">Uncharacterized protein</fullName>
    </submittedName>
</protein>
<feature type="region of interest" description="Disordered" evidence="2">
    <location>
        <begin position="1173"/>
        <end position="1204"/>
    </location>
</feature>
<feature type="compositionally biased region" description="Polar residues" evidence="2">
    <location>
        <begin position="1083"/>
        <end position="1094"/>
    </location>
</feature>
<dbReference type="Proteomes" id="UP000583944">
    <property type="component" value="Unassembled WGS sequence"/>
</dbReference>
<accession>A0A7J6XZI3</accession>
<sequence length="1204" mass="135213">MGDDEIRRRDILARIGASIRDAQYALTVNSPRRVQNAVSETQMAIIALSEYLALPNGIPKAAAVAKRIAKVLGSVISLLRHSDSGAGSTTQCEIEPADKPPSHESSFPNLFDEDSDVHELLQLREKLASTQEERDSFVALLRDAQQEVASLKESVADPTHGLSLHTVEIERVNSENKALKELLQEEILKSKALAETVRESNEKLQKISHENATTQALLEQHRRELKEKEQEIAANVRAASKAAIMNPKPIDNEEIEALQIQVKLMRQALRECINNSSAAEIKAGKKTLVDIENEHQDQLMAMKITLETQCKRENNYTQQIDDLKNFIEEIEKDLERERLRAEDAERCAHDTAGTVEQRHREQLATLEAALGQQRAQHASEVDDLRVALEHERQRAEDAERCAHNTAGTVEQRHREQLATLEAALEQQRAQHASEVDDLRVALEHERQRAEDAERCAHDTAGTVEQRHREQLATLEAALEQQRAQHASEVDDLRVALEHERQRAEDAERCAHDTAGTVEQRHREQLATLEAALEQQRAQHASEVDDLRVALEHERQRAEDAERCAHDTAGTVEQRHREQLATLEAALEQQRAQHASEVDDLRVALEHERQRAEDAERCAHDTAGTVEQRHREQLATLEAALEQQRAQHASEVDDLRVALEHERQRAEDAERCAHDTAGTVEQRHREQLATLEAALEQQRAQHASEVDDLRVALEHERQRAEDAERCAHNTPGTVEQRHREQLATLEAALEQQRAQHASEVDDLRVALERERQRAEERVVVVEKQLEDAVMFYRGEVEKVKSLFAADRGRMNDKLSSVSRFLDEATKEADGLRNKVKIFEEENRQLRLKCEGTRDALTESEVALREERRSLMGEVSLLRSRCLALEQEVAAAVELSSERAESVNRLMQQLAEAKSMVANSLHSDSAKIAGTSVSLEEWVHFLRGVVVADLKRAARGVVVVNEETQDIVNLARDLRSVIDHTAGLSVQVTRRQRQLTQILNVVAAKQCVALRKIQQCLLGSVSLQETDAAILEACLLLFNDVESALSEVAEPELKDADKSASLTPVKDERDALLQRTLRRARNRVNENTSSPLSSHGVQPVLGSMITPVKTRGTSSGMRPSSERKFLSSPEGGHTSVSRTKASPHNSRGPPEHLSRMDVGQCSEDPFDYAVATLSAQEKQYDRRQHSMPPRRWLTPGKKGSSTRAGL</sequence>
<feature type="coiled-coil region" evidence="1">
    <location>
        <begin position="313"/>
        <end position="783"/>
    </location>
</feature>
<keyword evidence="1" id="KW-0175">Coiled coil</keyword>
<evidence type="ECO:0000256" key="2">
    <source>
        <dbReference type="SAM" id="MobiDB-lite"/>
    </source>
</evidence>
<evidence type="ECO:0000313" key="3">
    <source>
        <dbReference type="EMBL" id="KAF5219931.1"/>
    </source>
</evidence>
<feature type="region of interest" description="Disordered" evidence="2">
    <location>
        <begin position="1078"/>
        <end position="1157"/>
    </location>
</feature>
<feature type="coiled-coil region" evidence="1">
    <location>
        <begin position="820"/>
        <end position="847"/>
    </location>
</feature>
<comment type="caution">
    <text evidence="3">The sequence shown here is derived from an EMBL/GenBank/DDBJ whole genome shotgun (WGS) entry which is preliminary data.</text>
</comment>
<dbReference type="VEuPathDB" id="TriTrypDB:BCY84_04651"/>
<dbReference type="VEuPathDB" id="TriTrypDB:ECC02_007050"/>
<proteinExistence type="predicted"/>